<keyword evidence="1" id="KW-0378">Hydrolase</keyword>
<accession>A0ABM4WQ48</accession>
<dbReference type="PANTHER" id="PTHR42648:SF22">
    <property type="entry name" value="REVERSE TRANSCRIPTASE TY1_COPIA-TYPE DOMAIN-CONTAINING PROTEIN"/>
    <property type="match status" value="1"/>
</dbReference>
<evidence type="ECO:0000313" key="4">
    <source>
        <dbReference type="Proteomes" id="UP001652660"/>
    </source>
</evidence>
<gene>
    <name evidence="5" type="primary">LOC140036421</name>
</gene>
<evidence type="ECO:0000256" key="2">
    <source>
        <dbReference type="SAM" id="MobiDB-lite"/>
    </source>
</evidence>
<proteinExistence type="predicted"/>
<dbReference type="InterPro" id="IPR001584">
    <property type="entry name" value="Integrase_cat-core"/>
</dbReference>
<dbReference type="GeneID" id="140036421"/>
<feature type="compositionally biased region" description="Polar residues" evidence="2">
    <location>
        <begin position="707"/>
        <end position="721"/>
    </location>
</feature>
<protein>
    <recommendedName>
        <fullName evidence="3">Integrase catalytic domain-containing protein</fullName>
    </recommendedName>
</protein>
<evidence type="ECO:0000313" key="5">
    <source>
        <dbReference type="RefSeq" id="XP_071933922.1"/>
    </source>
</evidence>
<dbReference type="PROSITE" id="PS50994">
    <property type="entry name" value="INTEGRASE"/>
    <property type="match status" value="1"/>
</dbReference>
<dbReference type="Pfam" id="PF00665">
    <property type="entry name" value="rve"/>
    <property type="match status" value="1"/>
</dbReference>
<dbReference type="Proteomes" id="UP001652660">
    <property type="component" value="Chromosome 2e"/>
</dbReference>
<dbReference type="InterPro" id="IPR039537">
    <property type="entry name" value="Retrotran_Ty1/copia-like"/>
</dbReference>
<evidence type="ECO:0000256" key="1">
    <source>
        <dbReference type="ARBA" id="ARBA00022670"/>
    </source>
</evidence>
<feature type="region of interest" description="Disordered" evidence="2">
    <location>
        <begin position="699"/>
        <end position="730"/>
    </location>
</feature>
<dbReference type="PANTHER" id="PTHR42648">
    <property type="entry name" value="TRANSPOSASE, PUTATIVE-RELATED"/>
    <property type="match status" value="1"/>
</dbReference>
<keyword evidence="1" id="KW-0645">Protease</keyword>
<dbReference type="Pfam" id="PF22936">
    <property type="entry name" value="Pol_BBD"/>
    <property type="match status" value="1"/>
</dbReference>
<keyword evidence="4" id="KW-1185">Reference proteome</keyword>
<dbReference type="InterPro" id="IPR054722">
    <property type="entry name" value="PolX-like_BBD"/>
</dbReference>
<organism evidence="4 5">
    <name type="scientific">Coffea arabica</name>
    <name type="common">Arabian coffee</name>
    <dbReference type="NCBI Taxonomy" id="13443"/>
    <lineage>
        <taxon>Eukaryota</taxon>
        <taxon>Viridiplantae</taxon>
        <taxon>Streptophyta</taxon>
        <taxon>Embryophyta</taxon>
        <taxon>Tracheophyta</taxon>
        <taxon>Spermatophyta</taxon>
        <taxon>Magnoliopsida</taxon>
        <taxon>eudicotyledons</taxon>
        <taxon>Gunneridae</taxon>
        <taxon>Pentapetalae</taxon>
        <taxon>asterids</taxon>
        <taxon>lamiids</taxon>
        <taxon>Gentianales</taxon>
        <taxon>Rubiaceae</taxon>
        <taxon>Ixoroideae</taxon>
        <taxon>Gardenieae complex</taxon>
        <taxon>Bertiereae - Coffeeae clade</taxon>
        <taxon>Coffeeae</taxon>
        <taxon>Coffea</taxon>
    </lineage>
</organism>
<dbReference type="Gene3D" id="3.30.420.10">
    <property type="entry name" value="Ribonuclease H-like superfamily/Ribonuclease H"/>
    <property type="match status" value="1"/>
</dbReference>
<dbReference type="InterPro" id="IPR057670">
    <property type="entry name" value="SH3_retrovirus"/>
</dbReference>
<feature type="domain" description="Integrase catalytic" evidence="3">
    <location>
        <begin position="347"/>
        <end position="525"/>
    </location>
</feature>
<dbReference type="Pfam" id="PF14223">
    <property type="entry name" value="Retrotran_gag_2"/>
    <property type="match status" value="1"/>
</dbReference>
<dbReference type="InterPro" id="IPR036397">
    <property type="entry name" value="RNaseH_sf"/>
</dbReference>
<evidence type="ECO:0000259" key="3">
    <source>
        <dbReference type="PROSITE" id="PS50994"/>
    </source>
</evidence>
<sequence length="730" mass="83288">MALIIEFGPRFWRCLLLEEKKKGYINGKKAAQAVYDSSYDEWEAEDSLVKSWLINSMSDNLISHFVQCGTSKEVWDAIKRSYLDVSDSSEVYELMKKTFHLQQDGRPLAEYYNELNSTFMELDYRRPNDMTCAADMKKYRNRIAEDRVYIFLAGLDNKLDQVRSRVLGTSPLPRLEEVYSMVRRELQRQVAMRAASHFEASALTVQKSTPITINGNSTASQSRFCTYCNKNTHTIDVCWKKHGYPEWYKLKQVERKNKKFAHNTVAQNIAIDTTPSSASHVSRASSQEGIFGLSVISAHPSTWIIDSGATDHMTSNSSIIDSLTSPPVKSVQVANGNFTPIIAAGNVSLSPKFSMSSDNLTKMTIGIGKERDGLYYWEDNQGHKYFVSFIDDCTRVSWVYLMKSKSDVCHIIPQFYNMILTQFNTKIKVFHSDNGREFVNRSLADFMIQHGILHQTTCVYTPQQNGTAERKNRHFLEVARALCFTIHVPKHFWAEAIMAAVFLINRMPAKVIDFQTPLRMLSKFYSIPSALNICPKVFGCVCYVHVHSHHRDKLDPRAIKCVFLGYSNSQKGYKCFHPPTRTYYVSMDVQFCENESYFSGHMSAVPLQGEIKSREEEEQWLGEKRIWISGIENAKENGESLVLDDGQENKIETNSERPAHLFEKGYSMRTKDTTVMPPDSCTSLIDSTSLVDTTMLSNESSKIDTKVCTSSESLDSYPNIDQNRRYPLGE</sequence>
<name>A0ABM4WQ48_COFAR</name>
<dbReference type="SUPFAM" id="SSF53098">
    <property type="entry name" value="Ribonuclease H-like"/>
    <property type="match status" value="1"/>
</dbReference>
<dbReference type="Pfam" id="PF25597">
    <property type="entry name" value="SH3_retrovirus"/>
    <property type="match status" value="1"/>
</dbReference>
<dbReference type="RefSeq" id="XP_071933922.1">
    <property type="nucleotide sequence ID" value="XM_072077821.1"/>
</dbReference>
<dbReference type="InterPro" id="IPR012337">
    <property type="entry name" value="RNaseH-like_sf"/>
</dbReference>
<reference evidence="5" key="1">
    <citation type="submission" date="2025-08" db="UniProtKB">
        <authorList>
            <consortium name="RefSeq"/>
        </authorList>
    </citation>
    <scope>IDENTIFICATION</scope>
    <source>
        <tissue evidence="5">Leaves</tissue>
    </source>
</reference>